<evidence type="ECO:0000313" key="3">
    <source>
        <dbReference type="Proteomes" id="UP000184148"/>
    </source>
</evidence>
<keyword evidence="1" id="KW-0472">Membrane</keyword>
<evidence type="ECO:0000256" key="1">
    <source>
        <dbReference type="SAM" id="Phobius"/>
    </source>
</evidence>
<keyword evidence="1" id="KW-0812">Transmembrane</keyword>
<accession>A0A1M4XX10</accession>
<dbReference type="AlphaFoldDB" id="A0A1M4XX10"/>
<protein>
    <submittedName>
        <fullName evidence="2">Uncharacterized protein</fullName>
    </submittedName>
</protein>
<feature type="transmembrane region" description="Helical" evidence="1">
    <location>
        <begin position="31"/>
        <end position="50"/>
    </location>
</feature>
<gene>
    <name evidence="2" type="ORF">SAMN02745133_01560</name>
</gene>
<keyword evidence="1" id="KW-1133">Transmembrane helix</keyword>
<organism evidence="2 3">
    <name type="scientific">Desulforamulus putei DSM 12395</name>
    <dbReference type="NCBI Taxonomy" id="1121429"/>
    <lineage>
        <taxon>Bacteria</taxon>
        <taxon>Bacillati</taxon>
        <taxon>Bacillota</taxon>
        <taxon>Clostridia</taxon>
        <taxon>Eubacteriales</taxon>
        <taxon>Peptococcaceae</taxon>
        <taxon>Desulforamulus</taxon>
    </lineage>
</organism>
<proteinExistence type="predicted"/>
<dbReference type="STRING" id="1121429.SAMN02745133_01560"/>
<keyword evidence="3" id="KW-1185">Reference proteome</keyword>
<dbReference type="Proteomes" id="UP000184148">
    <property type="component" value="Unassembled WGS sequence"/>
</dbReference>
<dbReference type="EMBL" id="FQUY01000009">
    <property type="protein sequence ID" value="SHE97999.1"/>
    <property type="molecule type" value="Genomic_DNA"/>
</dbReference>
<name>A0A1M4XX10_9FIRM</name>
<sequence>MSCRFFCVSRKKNTDAVPECKGFVLSWFRNVIHMHLCNVFKIGTCLLFNIRRILQRGKTKFAKNFDNYI</sequence>
<evidence type="ECO:0000313" key="2">
    <source>
        <dbReference type="EMBL" id="SHE97999.1"/>
    </source>
</evidence>
<reference evidence="3" key="1">
    <citation type="submission" date="2016-11" db="EMBL/GenBank/DDBJ databases">
        <authorList>
            <person name="Varghese N."/>
            <person name="Submissions S."/>
        </authorList>
    </citation>
    <scope>NUCLEOTIDE SEQUENCE [LARGE SCALE GENOMIC DNA]</scope>
    <source>
        <strain evidence="3">DSM 12395</strain>
    </source>
</reference>